<accession>A0A0K3A6N1</accession>
<evidence type="ECO:0000313" key="1">
    <source>
        <dbReference type="EMBL" id="CTP91135.1"/>
    </source>
</evidence>
<dbReference type="EMBL" id="CXOK01000094">
    <property type="protein sequence ID" value="CTP91135.1"/>
    <property type="molecule type" value="Genomic_DNA"/>
</dbReference>
<protein>
    <submittedName>
        <fullName evidence="1">Uncharacterized protein</fullName>
    </submittedName>
</protein>
<dbReference type="AlphaFoldDB" id="A0A0K3A6N1"/>
<name>A0A0K3A6N1_9XANT</name>
<dbReference type="Proteomes" id="UP000041247">
    <property type="component" value="Unassembled WGS sequence"/>
</dbReference>
<evidence type="ECO:0000313" key="2">
    <source>
        <dbReference type="Proteomes" id="UP000041247"/>
    </source>
</evidence>
<dbReference type="RefSeq" id="WP_064542580.1">
    <property type="nucleotide sequence ID" value="NZ_CP076250.1"/>
</dbReference>
<proteinExistence type="predicted"/>
<organism evidence="1 2">
    <name type="scientific">Xanthomonas graminis pv. poae</name>
    <dbReference type="NCBI Taxonomy" id="227946"/>
    <lineage>
        <taxon>Bacteria</taxon>
        <taxon>Pseudomonadati</taxon>
        <taxon>Pseudomonadota</taxon>
        <taxon>Gammaproteobacteria</taxon>
        <taxon>Lysobacterales</taxon>
        <taxon>Lysobacteraceae</taxon>
        <taxon>Xanthomonas</taxon>
        <taxon>Xanthomonas translucens group</taxon>
        <taxon>Xanthomonas graminis</taxon>
    </lineage>
</organism>
<sequence length="147" mass="15836">MDNRRFGVAPISQHKAQVFKPVDLLVTLMQAGGLSEGVAVSPAIWQGSRHPSQAQRGLIDQRLQASGGGPRIAILLLDLEADRVALERTTTSLDAINLYRNVNVVELRASRISDAGLWTRSTKPSPITMLTGSCWSRPGHSSPPVAC</sequence>
<gene>
    <name evidence="1" type="ORF">XTPLMG728_2806</name>
</gene>
<reference evidence="1 2" key="1">
    <citation type="submission" date="2015-07" db="EMBL/GenBank/DDBJ databases">
        <authorList>
            <person name="Noorani M."/>
        </authorList>
    </citation>
    <scope>NUCLEOTIDE SEQUENCE [LARGE SCALE GENOMIC DNA]</scope>
    <source>
        <strain evidence="1">LMG728</strain>
    </source>
</reference>